<dbReference type="PANTHER" id="PTHR11662:SF399">
    <property type="entry name" value="FI19708P1-RELATED"/>
    <property type="match status" value="1"/>
</dbReference>
<feature type="transmembrane region" description="Helical" evidence="5">
    <location>
        <begin position="139"/>
        <end position="163"/>
    </location>
</feature>
<dbReference type="Proteomes" id="UP000708298">
    <property type="component" value="Unassembled WGS sequence"/>
</dbReference>
<dbReference type="GO" id="GO:0016020">
    <property type="term" value="C:membrane"/>
    <property type="evidence" value="ECO:0007669"/>
    <property type="project" value="UniProtKB-SubCell"/>
</dbReference>
<keyword evidence="8" id="KW-1185">Reference proteome</keyword>
<evidence type="ECO:0000256" key="4">
    <source>
        <dbReference type="ARBA" id="ARBA00023136"/>
    </source>
</evidence>
<evidence type="ECO:0000313" key="7">
    <source>
        <dbReference type="EMBL" id="MCB8876854.1"/>
    </source>
</evidence>
<feature type="transmembrane region" description="Helical" evidence="5">
    <location>
        <begin position="79"/>
        <end position="100"/>
    </location>
</feature>
<feature type="transmembrane region" description="Helical" evidence="5">
    <location>
        <begin position="394"/>
        <end position="415"/>
    </location>
</feature>
<gene>
    <name evidence="7" type="ORF">ASILVAE211_16800</name>
</gene>
<protein>
    <submittedName>
        <fullName evidence="7">MFS transporter</fullName>
    </submittedName>
</protein>
<evidence type="ECO:0000256" key="3">
    <source>
        <dbReference type="ARBA" id="ARBA00022989"/>
    </source>
</evidence>
<dbReference type="InterPro" id="IPR050382">
    <property type="entry name" value="MFS_Na/Anion_cotransporter"/>
</dbReference>
<proteinExistence type="predicted"/>
<keyword evidence="4 5" id="KW-0472">Membrane</keyword>
<evidence type="ECO:0000259" key="6">
    <source>
        <dbReference type="PROSITE" id="PS50850"/>
    </source>
</evidence>
<dbReference type="SUPFAM" id="SSF103473">
    <property type="entry name" value="MFS general substrate transporter"/>
    <property type="match status" value="1"/>
</dbReference>
<reference evidence="7" key="2">
    <citation type="submission" date="2021-01" db="EMBL/GenBank/DDBJ databases">
        <authorList>
            <person name="Mieszkin S."/>
            <person name="Pouder E."/>
            <person name="Alain K."/>
        </authorList>
    </citation>
    <scope>NUCLEOTIDE SEQUENCE</scope>
    <source>
        <strain evidence="7">HW T2.11</strain>
    </source>
</reference>
<comment type="subcellular location">
    <subcellularLocation>
        <location evidence="1">Membrane</location>
        <topology evidence="1">Multi-pass membrane protein</topology>
    </subcellularLocation>
</comment>
<dbReference type="PANTHER" id="PTHR11662">
    <property type="entry name" value="SOLUTE CARRIER FAMILY 17"/>
    <property type="match status" value="1"/>
</dbReference>
<dbReference type="AlphaFoldDB" id="A0A964E067"/>
<dbReference type="PROSITE" id="PS50850">
    <property type="entry name" value="MFS"/>
    <property type="match status" value="1"/>
</dbReference>
<feature type="transmembrane region" description="Helical" evidence="5">
    <location>
        <begin position="274"/>
        <end position="295"/>
    </location>
</feature>
<keyword evidence="3 5" id="KW-1133">Transmembrane helix</keyword>
<dbReference type="Pfam" id="PF07690">
    <property type="entry name" value="MFS_1"/>
    <property type="match status" value="1"/>
</dbReference>
<accession>A0A964E067</accession>
<dbReference type="GO" id="GO:0022857">
    <property type="term" value="F:transmembrane transporter activity"/>
    <property type="evidence" value="ECO:0007669"/>
    <property type="project" value="InterPro"/>
</dbReference>
<organism evidence="7 8">
    <name type="scientific">Acidisoma silvae</name>
    <dbReference type="NCBI Taxonomy" id="2802396"/>
    <lineage>
        <taxon>Bacteria</taxon>
        <taxon>Pseudomonadati</taxon>
        <taxon>Pseudomonadota</taxon>
        <taxon>Alphaproteobacteria</taxon>
        <taxon>Acetobacterales</taxon>
        <taxon>Acidocellaceae</taxon>
        <taxon>Acidisoma</taxon>
    </lineage>
</organism>
<dbReference type="InterPro" id="IPR011701">
    <property type="entry name" value="MFS"/>
</dbReference>
<reference evidence="7" key="1">
    <citation type="journal article" date="2021" name="Microorganisms">
        <title>Acidisoma silvae sp. nov. and Acidisomacellulosilytica sp. nov., Two Acidophilic Bacteria Isolated from Decaying Wood, Hydrolyzing Cellulose and Producing Poly-3-hydroxybutyrate.</title>
        <authorList>
            <person name="Mieszkin S."/>
            <person name="Pouder E."/>
            <person name="Uroz S."/>
            <person name="Simon-Colin C."/>
            <person name="Alain K."/>
        </authorList>
    </citation>
    <scope>NUCLEOTIDE SEQUENCE</scope>
    <source>
        <strain evidence="7">HW T2.11</strain>
    </source>
</reference>
<feature type="transmembrane region" description="Helical" evidence="5">
    <location>
        <begin position="365"/>
        <end position="388"/>
    </location>
</feature>
<dbReference type="CDD" id="cd17319">
    <property type="entry name" value="MFS_ExuT_GudP_like"/>
    <property type="match status" value="1"/>
</dbReference>
<feature type="transmembrane region" description="Helical" evidence="5">
    <location>
        <begin position="307"/>
        <end position="325"/>
    </location>
</feature>
<feature type="domain" description="Major facilitator superfamily (MFS) profile" evidence="6">
    <location>
        <begin position="15"/>
        <end position="420"/>
    </location>
</feature>
<evidence type="ECO:0000256" key="5">
    <source>
        <dbReference type="SAM" id="Phobius"/>
    </source>
</evidence>
<dbReference type="RefSeq" id="WP_227322512.1">
    <property type="nucleotide sequence ID" value="NZ_JAESVB010000008.1"/>
</dbReference>
<keyword evidence="2 5" id="KW-0812">Transmembrane</keyword>
<dbReference type="InterPro" id="IPR036259">
    <property type="entry name" value="MFS_trans_sf"/>
</dbReference>
<feature type="transmembrane region" description="Helical" evidence="5">
    <location>
        <begin position="49"/>
        <end position="73"/>
    </location>
</feature>
<feature type="transmembrane region" description="Helical" evidence="5">
    <location>
        <begin position="169"/>
        <end position="189"/>
    </location>
</feature>
<name>A0A964E067_9PROT</name>
<sequence>MPSSTQTASRFRWWIVFLLFVITVFNYIDRSAIAYAVPDISRQFHLTPATMGVILGVFGLGYFVTTLLGGVAIDRWGTRIILLIASLVWSTAIGSTALAFGTLSLLAARAGLGLAEGPNFSAASKALAEWLPVTERATALAGVIVAVPVALAIGGPLLTALLSVAGWRLMFGVLSLLVLAWIPFWLWLFRDRPAASPHVNAAEMRLIADTERAQTDHRFRRRDIALVLSNRTLAANTFAFFVFGYSLFFFMNWLPSFLETHYHLSIRTVGLFSFLPWSVAAVLLFACGPFSDYLLRRTGRLRVARSYLLIVSQLGAALAVIPVVISGNSTIAILFISLAVGLNMSTNAVYFAAGVDVARQQAGTALGIMDAGLAIAAFVAPSLTGYVVSLTGSFTAAFWLMGALSLCSAVIVTLFHRPDEDRLPET</sequence>
<feature type="transmembrane region" description="Helical" evidence="5">
    <location>
        <begin position="12"/>
        <end position="28"/>
    </location>
</feature>
<dbReference type="InterPro" id="IPR020846">
    <property type="entry name" value="MFS_dom"/>
</dbReference>
<evidence type="ECO:0000256" key="1">
    <source>
        <dbReference type="ARBA" id="ARBA00004141"/>
    </source>
</evidence>
<feature type="transmembrane region" description="Helical" evidence="5">
    <location>
        <begin position="331"/>
        <end position="353"/>
    </location>
</feature>
<evidence type="ECO:0000256" key="2">
    <source>
        <dbReference type="ARBA" id="ARBA00022692"/>
    </source>
</evidence>
<dbReference type="Gene3D" id="1.20.1250.20">
    <property type="entry name" value="MFS general substrate transporter like domains"/>
    <property type="match status" value="2"/>
</dbReference>
<dbReference type="EMBL" id="JAESVB010000008">
    <property type="protein sequence ID" value="MCB8876854.1"/>
    <property type="molecule type" value="Genomic_DNA"/>
</dbReference>
<comment type="caution">
    <text evidence="7">The sequence shown here is derived from an EMBL/GenBank/DDBJ whole genome shotgun (WGS) entry which is preliminary data.</text>
</comment>
<feature type="transmembrane region" description="Helical" evidence="5">
    <location>
        <begin position="233"/>
        <end position="254"/>
    </location>
</feature>
<evidence type="ECO:0000313" key="8">
    <source>
        <dbReference type="Proteomes" id="UP000708298"/>
    </source>
</evidence>